<name>A0A559T280_SERFO</name>
<keyword evidence="2" id="KW-0479">Metal-binding</keyword>
<dbReference type="PROSITE" id="PS00198">
    <property type="entry name" value="4FE4S_FER_1"/>
    <property type="match status" value="1"/>
</dbReference>
<comment type="caution">
    <text evidence="8">The sequence shown here is derived from an EMBL/GenBank/DDBJ whole genome shotgun (WGS) entry which is preliminary data.</text>
</comment>
<evidence type="ECO:0000313" key="8">
    <source>
        <dbReference type="EMBL" id="TVZ68714.1"/>
    </source>
</evidence>
<dbReference type="PROSITE" id="PS51379">
    <property type="entry name" value="4FE4S_FER_2"/>
    <property type="match status" value="4"/>
</dbReference>
<dbReference type="PANTHER" id="PTHR42859:SF17">
    <property type="entry name" value="ELECTRON TRANSPORT PROTEIN HYDN-RELATED"/>
    <property type="match status" value="1"/>
</dbReference>
<proteinExistence type="predicted"/>
<dbReference type="GO" id="GO:0051539">
    <property type="term" value="F:4 iron, 4 sulfur cluster binding"/>
    <property type="evidence" value="ECO:0007669"/>
    <property type="project" value="UniProtKB-KW"/>
</dbReference>
<protein>
    <submittedName>
        <fullName evidence="8">Electron transport protein HydN</fullName>
    </submittedName>
</protein>
<evidence type="ECO:0000256" key="5">
    <source>
        <dbReference type="ARBA" id="ARBA00023014"/>
    </source>
</evidence>
<dbReference type="Pfam" id="PF13247">
    <property type="entry name" value="Fer4_11"/>
    <property type="match status" value="1"/>
</dbReference>
<feature type="domain" description="4Fe-4S ferredoxin-type" evidence="7">
    <location>
        <begin position="110"/>
        <end position="147"/>
    </location>
</feature>
<keyword evidence="5" id="KW-0411">Iron-sulfur</keyword>
<reference evidence="8" key="2">
    <citation type="submission" date="2019-08" db="EMBL/GenBank/DDBJ databases">
        <title>Investigation of anaerobic lignin degradation for improved lignocellulosic biofuels.</title>
        <authorList>
            <person name="Deangelis K.PhD."/>
        </authorList>
    </citation>
    <scope>NUCLEOTIDE SEQUENCE [LARGE SCALE GENOMIC DNA]</scope>
    <source>
        <strain evidence="8">128R</strain>
    </source>
</reference>
<evidence type="ECO:0000256" key="3">
    <source>
        <dbReference type="ARBA" id="ARBA00022737"/>
    </source>
</evidence>
<evidence type="ECO:0000256" key="6">
    <source>
        <dbReference type="SAM" id="MobiDB-lite"/>
    </source>
</evidence>
<dbReference type="EMBL" id="VISQ01000001">
    <property type="protein sequence ID" value="TVZ68714.1"/>
    <property type="molecule type" value="Genomic_DNA"/>
</dbReference>
<dbReference type="InterPro" id="IPR017896">
    <property type="entry name" value="4Fe4S_Fe-S-bd"/>
</dbReference>
<accession>A0A559T280</accession>
<keyword evidence="3" id="KW-0677">Repeat</keyword>
<dbReference type="PANTHER" id="PTHR42859">
    <property type="entry name" value="OXIDOREDUCTASE"/>
    <property type="match status" value="1"/>
</dbReference>
<dbReference type="SUPFAM" id="SSF54862">
    <property type="entry name" value="4Fe-4S ferredoxins"/>
    <property type="match status" value="1"/>
</dbReference>
<evidence type="ECO:0000256" key="4">
    <source>
        <dbReference type="ARBA" id="ARBA00023004"/>
    </source>
</evidence>
<evidence type="ECO:0000256" key="2">
    <source>
        <dbReference type="ARBA" id="ARBA00022723"/>
    </source>
</evidence>
<feature type="domain" description="4Fe-4S ferredoxin-type" evidence="7">
    <location>
        <begin position="78"/>
        <end position="107"/>
    </location>
</feature>
<keyword evidence="1" id="KW-0004">4Fe-4S</keyword>
<dbReference type="Gene3D" id="3.30.70.20">
    <property type="match status" value="2"/>
</dbReference>
<dbReference type="Pfam" id="PF12800">
    <property type="entry name" value="Fer4_4"/>
    <property type="match status" value="1"/>
</dbReference>
<sequence length="175" mass="18854">MINPFIIANAEKCISCRTCEVACALAHSSDALQTPPFSPRLQLVKTFNISVPVVCRQCENAPCANVCPHDAIVRSKKGHWDVIQDRCIGCKSCVVACPFGAINVVVSYGNPAQVNSEAHKCDLCSSQPEGPACISACPTNALVLVNERDLKQHVAQKQQRTANNDVSISSSRTFL</sequence>
<feature type="domain" description="4Fe-4S ferredoxin-type" evidence="7">
    <location>
        <begin position="4"/>
        <end position="23"/>
    </location>
</feature>
<keyword evidence="4" id="KW-0408">Iron</keyword>
<dbReference type="InterPro" id="IPR050294">
    <property type="entry name" value="RnfB_subfamily"/>
</dbReference>
<dbReference type="CDD" id="cd10554">
    <property type="entry name" value="HycB_like"/>
    <property type="match status" value="1"/>
</dbReference>
<evidence type="ECO:0000256" key="1">
    <source>
        <dbReference type="ARBA" id="ARBA00022485"/>
    </source>
</evidence>
<organism evidence="8">
    <name type="scientific">Serratia fonticola</name>
    <dbReference type="NCBI Taxonomy" id="47917"/>
    <lineage>
        <taxon>Bacteria</taxon>
        <taxon>Pseudomonadati</taxon>
        <taxon>Pseudomonadota</taxon>
        <taxon>Gammaproteobacteria</taxon>
        <taxon>Enterobacterales</taxon>
        <taxon>Yersiniaceae</taxon>
        <taxon>Serratia</taxon>
    </lineage>
</organism>
<evidence type="ECO:0000259" key="7">
    <source>
        <dbReference type="PROSITE" id="PS51379"/>
    </source>
</evidence>
<dbReference type="InterPro" id="IPR017900">
    <property type="entry name" value="4Fe4S_Fe_S_CS"/>
</dbReference>
<gene>
    <name evidence="8" type="ORF">FHU10_1168</name>
</gene>
<dbReference type="AlphaFoldDB" id="A0A559T280"/>
<dbReference type="GO" id="GO:0046872">
    <property type="term" value="F:metal ion binding"/>
    <property type="evidence" value="ECO:0007669"/>
    <property type="project" value="UniProtKB-KW"/>
</dbReference>
<feature type="domain" description="4Fe-4S ferredoxin-type" evidence="7">
    <location>
        <begin position="45"/>
        <end position="77"/>
    </location>
</feature>
<reference evidence="8" key="1">
    <citation type="submission" date="2019-06" db="EMBL/GenBank/DDBJ databases">
        <authorList>
            <person name="Deangelis K."/>
            <person name="Huntemann M."/>
            <person name="Clum A."/>
            <person name="Pillay M."/>
            <person name="Palaniappan K."/>
            <person name="Varghese N."/>
            <person name="Mikhailova N."/>
            <person name="Stamatis D."/>
            <person name="Reddy T."/>
            <person name="Daum C."/>
            <person name="Shapiro N."/>
            <person name="Ivanova N."/>
            <person name="Kyrpides N."/>
            <person name="Woyke T."/>
        </authorList>
    </citation>
    <scope>NUCLEOTIDE SEQUENCE [LARGE SCALE GENOMIC DNA]</scope>
    <source>
        <strain evidence="8">128R</strain>
    </source>
</reference>
<feature type="region of interest" description="Disordered" evidence="6">
    <location>
        <begin position="156"/>
        <end position="175"/>
    </location>
</feature>